<evidence type="ECO:0000313" key="9">
    <source>
        <dbReference type="EMBL" id="HIR65886.1"/>
    </source>
</evidence>
<dbReference type="InterPro" id="IPR035906">
    <property type="entry name" value="MetI-like_sf"/>
</dbReference>
<dbReference type="SUPFAM" id="SSF161098">
    <property type="entry name" value="MetI-like"/>
    <property type="match status" value="1"/>
</dbReference>
<protein>
    <submittedName>
        <fullName evidence="9">ABC transporter permease</fullName>
    </submittedName>
</protein>
<reference evidence="9" key="2">
    <citation type="journal article" date="2021" name="PeerJ">
        <title>Extensive microbial diversity within the chicken gut microbiome revealed by metagenomics and culture.</title>
        <authorList>
            <person name="Gilroy R."/>
            <person name="Ravi A."/>
            <person name="Getino M."/>
            <person name="Pursley I."/>
            <person name="Horton D.L."/>
            <person name="Alikhan N.F."/>
            <person name="Baker D."/>
            <person name="Gharbi K."/>
            <person name="Hall N."/>
            <person name="Watson M."/>
            <person name="Adriaenssens E.M."/>
            <person name="Foster-Nyarko E."/>
            <person name="Jarju S."/>
            <person name="Secka A."/>
            <person name="Antonio M."/>
            <person name="Oren A."/>
            <person name="Chaudhuri R.R."/>
            <person name="La Ragione R."/>
            <person name="Hildebrand F."/>
            <person name="Pallen M.J."/>
        </authorList>
    </citation>
    <scope>NUCLEOTIDE SEQUENCE</scope>
    <source>
        <strain evidence="9">CHK121-14286</strain>
    </source>
</reference>
<reference evidence="9" key="1">
    <citation type="submission" date="2020-10" db="EMBL/GenBank/DDBJ databases">
        <authorList>
            <person name="Gilroy R."/>
        </authorList>
    </citation>
    <scope>NUCLEOTIDE SEQUENCE</scope>
    <source>
        <strain evidence="9">CHK121-14286</strain>
    </source>
</reference>
<evidence type="ECO:0000256" key="2">
    <source>
        <dbReference type="ARBA" id="ARBA00022448"/>
    </source>
</evidence>
<sequence>MGRYIVKRLFYILVVFIILSFLMYCIYDLIPFDRARTLADAQKEAFKNDPEGLERLYQSYRLQLGYVDENGNEINIVRRWSNWLGITKLNGKFQGMLQGNFGVSYTSVQRPVMDVLREPMKNTLFINILATILALGITIPLGIFCAVRKGSKRDTAVQVGSIIGYSMPTFITAILFIFLFAIVLKWFPVSGQETPGSTLTGWARFWDRMYYMTLPLIVMTFCSLGGMTRYVRASMIEALSMDCIRTARAKGVKEKVVIYSHAWRNALIPIVTLVVGWFLGIFSGSIMIENIFGLNGMGKIYINSLKNKDYDVVLTLQMFYVLVGLLGNLIIDLLYGVIDPRIRVSK</sequence>
<feature type="domain" description="ABC transmembrane type-1" evidence="8">
    <location>
        <begin position="120"/>
        <end position="331"/>
    </location>
</feature>
<feature type="transmembrane region" description="Helical" evidence="7">
    <location>
        <begin position="9"/>
        <end position="30"/>
    </location>
</feature>
<comment type="caution">
    <text evidence="9">The sequence shown here is derived from an EMBL/GenBank/DDBJ whole genome shotgun (WGS) entry which is preliminary data.</text>
</comment>
<dbReference type="CDD" id="cd06261">
    <property type="entry name" value="TM_PBP2"/>
    <property type="match status" value="1"/>
</dbReference>
<evidence type="ECO:0000256" key="4">
    <source>
        <dbReference type="ARBA" id="ARBA00022692"/>
    </source>
</evidence>
<feature type="transmembrane region" description="Helical" evidence="7">
    <location>
        <begin position="124"/>
        <end position="147"/>
    </location>
</feature>
<name>A0A9D1J824_9BACT</name>
<evidence type="ECO:0000256" key="1">
    <source>
        <dbReference type="ARBA" id="ARBA00004651"/>
    </source>
</evidence>
<dbReference type="InterPro" id="IPR000515">
    <property type="entry name" value="MetI-like"/>
</dbReference>
<keyword evidence="3" id="KW-1003">Cell membrane</keyword>
<dbReference type="PANTHER" id="PTHR43163:SF6">
    <property type="entry name" value="DIPEPTIDE TRANSPORT SYSTEM PERMEASE PROTEIN DPPB-RELATED"/>
    <property type="match status" value="1"/>
</dbReference>
<evidence type="ECO:0000256" key="6">
    <source>
        <dbReference type="ARBA" id="ARBA00023136"/>
    </source>
</evidence>
<keyword evidence="4 7" id="KW-0812">Transmembrane</keyword>
<evidence type="ECO:0000256" key="7">
    <source>
        <dbReference type="RuleBase" id="RU363032"/>
    </source>
</evidence>
<keyword evidence="5 7" id="KW-1133">Transmembrane helix</keyword>
<accession>A0A9D1J824</accession>
<proteinExistence type="inferred from homology"/>
<feature type="transmembrane region" description="Helical" evidence="7">
    <location>
        <begin position="318"/>
        <end position="338"/>
    </location>
</feature>
<comment type="subcellular location">
    <subcellularLocation>
        <location evidence="1 7">Cell membrane</location>
        <topology evidence="1 7">Multi-pass membrane protein</topology>
    </subcellularLocation>
</comment>
<dbReference type="PROSITE" id="PS50928">
    <property type="entry name" value="ABC_TM1"/>
    <property type="match status" value="1"/>
</dbReference>
<dbReference type="GO" id="GO:0055085">
    <property type="term" value="P:transmembrane transport"/>
    <property type="evidence" value="ECO:0007669"/>
    <property type="project" value="InterPro"/>
</dbReference>
<dbReference type="EMBL" id="DVHL01000027">
    <property type="protein sequence ID" value="HIR65886.1"/>
    <property type="molecule type" value="Genomic_DNA"/>
</dbReference>
<keyword evidence="2 7" id="KW-0813">Transport</keyword>
<evidence type="ECO:0000256" key="5">
    <source>
        <dbReference type="ARBA" id="ARBA00022989"/>
    </source>
</evidence>
<comment type="similarity">
    <text evidence="7">Belongs to the binding-protein-dependent transport system permease family.</text>
</comment>
<gene>
    <name evidence="9" type="ORF">IAC95_03260</name>
</gene>
<dbReference type="AlphaFoldDB" id="A0A9D1J824"/>
<evidence type="ECO:0000259" key="8">
    <source>
        <dbReference type="PROSITE" id="PS50928"/>
    </source>
</evidence>
<dbReference type="Pfam" id="PF00528">
    <property type="entry name" value="BPD_transp_1"/>
    <property type="match status" value="1"/>
</dbReference>
<organism evidence="9 10">
    <name type="scientific">Candidatus Fimimonas gallinarum</name>
    <dbReference type="NCBI Taxonomy" id="2840821"/>
    <lineage>
        <taxon>Bacteria</taxon>
        <taxon>Pseudomonadati</taxon>
        <taxon>Myxococcota</taxon>
        <taxon>Myxococcia</taxon>
        <taxon>Myxococcales</taxon>
        <taxon>Cystobacterineae</taxon>
        <taxon>Myxococcaceae</taxon>
        <taxon>Myxococcaceae incertae sedis</taxon>
        <taxon>Candidatus Fimimonas</taxon>
    </lineage>
</organism>
<dbReference type="GO" id="GO:0005886">
    <property type="term" value="C:plasma membrane"/>
    <property type="evidence" value="ECO:0007669"/>
    <property type="project" value="UniProtKB-SubCell"/>
</dbReference>
<keyword evidence="6 7" id="KW-0472">Membrane</keyword>
<evidence type="ECO:0000256" key="3">
    <source>
        <dbReference type="ARBA" id="ARBA00022475"/>
    </source>
</evidence>
<dbReference type="Proteomes" id="UP000824200">
    <property type="component" value="Unassembled WGS sequence"/>
</dbReference>
<dbReference type="Gene3D" id="1.10.3720.10">
    <property type="entry name" value="MetI-like"/>
    <property type="match status" value="1"/>
</dbReference>
<feature type="transmembrane region" description="Helical" evidence="7">
    <location>
        <begin position="168"/>
        <end position="189"/>
    </location>
</feature>
<feature type="transmembrane region" description="Helical" evidence="7">
    <location>
        <begin position="209"/>
        <end position="231"/>
    </location>
</feature>
<feature type="transmembrane region" description="Helical" evidence="7">
    <location>
        <begin position="266"/>
        <end position="288"/>
    </location>
</feature>
<evidence type="ECO:0000313" key="10">
    <source>
        <dbReference type="Proteomes" id="UP000824200"/>
    </source>
</evidence>
<dbReference type="PANTHER" id="PTHR43163">
    <property type="entry name" value="DIPEPTIDE TRANSPORT SYSTEM PERMEASE PROTEIN DPPB-RELATED"/>
    <property type="match status" value="1"/>
</dbReference>